<dbReference type="Pfam" id="PF13970">
    <property type="entry name" value="DUF4221"/>
    <property type="match status" value="1"/>
</dbReference>
<accession>A0A3E0DW66</accession>
<sequence length="379" mass="42897">MKKLLTISLLALLSACGGQESESTEAKNILENLTYSVDTVMVDAGDDLFNLSFGIRSLDLSEDGKRLFYFENMPPKLLQVDLESKKLLGKKAFEVEGPNGIGSFVAKIDVGPDGKLFLMGNTGLGIFDQSGTKVKDLKIEPEGIDSELAKNFFSLYGNSFYDWENQKIYAWPLDEGSETLGLISIDLQTKTAKIIDTPEMEIVKKYSILSEDNGSFQASAQRVYLSKHDEKILIACSAMGDLYEYDPQTDNLKFIEINHQLVPNRLSGEVTNQLHSSGDFLKEMARINSQIIYQDPKWDKSRNLFSRLAMKVLPGNNPDEPNKYEYYLLAYDQNFNLLGESKLELKDRIDYSFFWKDGKLYSYVNVEDVLGFAVFTFDF</sequence>
<protein>
    <submittedName>
        <fullName evidence="1">Uncharacterized protein DUF4221</fullName>
    </submittedName>
</protein>
<evidence type="ECO:0000313" key="2">
    <source>
        <dbReference type="Proteomes" id="UP000256405"/>
    </source>
</evidence>
<reference evidence="1 2" key="1">
    <citation type="submission" date="2018-08" db="EMBL/GenBank/DDBJ databases">
        <title>Genomic Encyclopedia of Archaeal and Bacterial Type Strains, Phase II (KMG-II): from individual species to whole genera.</title>
        <authorList>
            <person name="Goeker M."/>
        </authorList>
    </citation>
    <scope>NUCLEOTIDE SEQUENCE [LARGE SCALE GENOMIC DNA]</scope>
    <source>
        <strain evidence="1 2">DSM 15986</strain>
    </source>
</reference>
<evidence type="ECO:0000313" key="1">
    <source>
        <dbReference type="EMBL" id="REG86301.1"/>
    </source>
</evidence>
<dbReference type="RefSeq" id="WP_169714396.1">
    <property type="nucleotide sequence ID" value="NZ_MSSW01000019.1"/>
</dbReference>
<organism evidence="1 2">
    <name type="scientific">Algoriphagus antarcticus</name>
    <dbReference type="NCBI Taxonomy" id="238540"/>
    <lineage>
        <taxon>Bacteria</taxon>
        <taxon>Pseudomonadati</taxon>
        <taxon>Bacteroidota</taxon>
        <taxon>Cytophagia</taxon>
        <taxon>Cytophagales</taxon>
        <taxon>Cyclobacteriaceae</taxon>
        <taxon>Algoriphagus</taxon>
    </lineage>
</organism>
<dbReference type="SUPFAM" id="SSF50969">
    <property type="entry name" value="YVTN repeat-like/Quinoprotein amine dehydrogenase"/>
    <property type="match status" value="1"/>
</dbReference>
<dbReference type="PROSITE" id="PS51257">
    <property type="entry name" value="PROKAR_LIPOPROTEIN"/>
    <property type="match status" value="1"/>
</dbReference>
<name>A0A3E0DW66_9BACT</name>
<dbReference type="InterPro" id="IPR011044">
    <property type="entry name" value="Quino_amine_DH_bsu"/>
</dbReference>
<keyword evidence="2" id="KW-1185">Reference proteome</keyword>
<dbReference type="Proteomes" id="UP000256405">
    <property type="component" value="Unassembled WGS sequence"/>
</dbReference>
<proteinExistence type="predicted"/>
<dbReference type="EMBL" id="QUNF01000012">
    <property type="protein sequence ID" value="REG86301.1"/>
    <property type="molecule type" value="Genomic_DNA"/>
</dbReference>
<dbReference type="InterPro" id="IPR025316">
    <property type="entry name" value="DUF4221"/>
</dbReference>
<dbReference type="AlphaFoldDB" id="A0A3E0DW66"/>
<comment type="caution">
    <text evidence="1">The sequence shown here is derived from an EMBL/GenBank/DDBJ whole genome shotgun (WGS) entry which is preliminary data.</text>
</comment>
<gene>
    <name evidence="1" type="ORF">C8N25_1125</name>
</gene>